<evidence type="ECO:0008006" key="4">
    <source>
        <dbReference type="Google" id="ProtNLM"/>
    </source>
</evidence>
<organism evidence="3">
    <name type="scientific">Kitasatospora sp. CMC57</name>
    <dbReference type="NCBI Taxonomy" id="3231513"/>
    <lineage>
        <taxon>Bacteria</taxon>
        <taxon>Bacillati</taxon>
        <taxon>Actinomycetota</taxon>
        <taxon>Actinomycetes</taxon>
        <taxon>Kitasatosporales</taxon>
        <taxon>Streptomycetaceae</taxon>
        <taxon>Kitasatospora</taxon>
    </lineage>
</organism>
<keyword evidence="2" id="KW-0472">Membrane</keyword>
<evidence type="ECO:0000256" key="2">
    <source>
        <dbReference type="SAM" id="Phobius"/>
    </source>
</evidence>
<dbReference type="AlphaFoldDB" id="A0AB33JRU9"/>
<gene>
    <name evidence="3" type="ORF">KCMC57_23470</name>
</gene>
<dbReference type="RefSeq" id="WP_407988431.1">
    <property type="nucleotide sequence ID" value="NZ_AP035881.2"/>
</dbReference>
<feature type="transmembrane region" description="Helical" evidence="2">
    <location>
        <begin position="113"/>
        <end position="133"/>
    </location>
</feature>
<dbReference type="Pfam" id="PF19609">
    <property type="entry name" value="DUF6114"/>
    <property type="match status" value="1"/>
</dbReference>
<proteinExistence type="predicted"/>
<feature type="transmembrane region" description="Helical" evidence="2">
    <location>
        <begin position="57"/>
        <end position="81"/>
    </location>
</feature>
<reference evidence="3" key="1">
    <citation type="submission" date="2024-07" db="EMBL/GenBank/DDBJ databases">
        <title>Complete genome sequences of cellulolytic bacteria, Kitasatospora sp. CMC57 and Streptomyces sp. CMC78, isolated from Japanese agricultural soil.</title>
        <authorList>
            <person name="Hashimoto T."/>
            <person name="Ito M."/>
            <person name="Iwamoto M."/>
            <person name="Fukahori D."/>
            <person name="Shoda T."/>
            <person name="Sakoda M."/>
            <person name="Morohoshi T."/>
            <person name="Mitsuboshi M."/>
            <person name="Nishizawa T."/>
        </authorList>
    </citation>
    <scope>NUCLEOTIDE SEQUENCE</scope>
    <source>
        <strain evidence="3">CMC57</strain>
    </source>
</reference>
<feature type="transmembrane region" description="Helical" evidence="2">
    <location>
        <begin position="88"/>
        <end position="107"/>
    </location>
</feature>
<protein>
    <recommendedName>
        <fullName evidence="4">Integral membrane protein</fullName>
    </recommendedName>
</protein>
<feature type="transmembrane region" description="Helical" evidence="2">
    <location>
        <begin position="31"/>
        <end position="51"/>
    </location>
</feature>
<keyword evidence="2" id="KW-1133">Transmembrane helix</keyword>
<evidence type="ECO:0000256" key="1">
    <source>
        <dbReference type="SAM" id="MobiDB-lite"/>
    </source>
</evidence>
<evidence type="ECO:0000313" key="3">
    <source>
        <dbReference type="EMBL" id="BFP45979.1"/>
    </source>
</evidence>
<feature type="region of interest" description="Disordered" evidence="1">
    <location>
        <begin position="171"/>
        <end position="195"/>
    </location>
</feature>
<name>A0AB33JRU9_9ACTN</name>
<sequence>MSSATVPPWPQQESQATPWERFHTWRHTRPFWGGLLAILAGGPILYFPYFHLKLGQLTMAMSTTAGAGSLVIGVLLIALGLTAWFQPLVRVFCGVATTILSLISIPVSNFGGFLIGFLLGLVGGGLLVSWAPLKAEPAVADAEFAAEQPEQGVQSEQGVLAHEVHEVHEAHEAPAADTQVSPAQPQAADPEGHFR</sequence>
<keyword evidence="2" id="KW-0812">Transmembrane</keyword>
<dbReference type="EMBL" id="AP035881">
    <property type="protein sequence ID" value="BFP45979.1"/>
    <property type="molecule type" value="Genomic_DNA"/>
</dbReference>
<dbReference type="InterPro" id="IPR046096">
    <property type="entry name" value="DUF6114"/>
</dbReference>
<accession>A0AB33JRU9</accession>